<feature type="transmembrane region" description="Helical" evidence="2">
    <location>
        <begin position="16"/>
        <end position="38"/>
    </location>
</feature>
<evidence type="ECO:0000313" key="4">
    <source>
        <dbReference type="Proteomes" id="UP000051717"/>
    </source>
</evidence>
<name>A0A0S8G527_UNCT6</name>
<keyword evidence="2" id="KW-0472">Membrane</keyword>
<feature type="region of interest" description="Disordered" evidence="1">
    <location>
        <begin position="380"/>
        <end position="411"/>
    </location>
</feature>
<comment type="caution">
    <text evidence="3">The sequence shown here is derived from an EMBL/GenBank/DDBJ whole genome shotgun (WGS) entry which is preliminary data.</text>
</comment>
<gene>
    <name evidence="3" type="ORF">AMJ82_09635</name>
</gene>
<dbReference type="AlphaFoldDB" id="A0A0S8G527"/>
<dbReference type="EMBL" id="LJUI01000102">
    <property type="protein sequence ID" value="KPK67881.1"/>
    <property type="molecule type" value="Genomic_DNA"/>
</dbReference>
<organism evidence="3 4">
    <name type="scientific">candidate division TA06 bacterium SM23_40</name>
    <dbReference type="NCBI Taxonomy" id="1703774"/>
    <lineage>
        <taxon>Bacteria</taxon>
        <taxon>Bacteria division TA06</taxon>
    </lineage>
</organism>
<feature type="compositionally biased region" description="Gly residues" evidence="1">
    <location>
        <begin position="380"/>
        <end position="392"/>
    </location>
</feature>
<evidence type="ECO:0000313" key="3">
    <source>
        <dbReference type="EMBL" id="KPK67881.1"/>
    </source>
</evidence>
<accession>A0A0S8G527</accession>
<evidence type="ECO:0000256" key="2">
    <source>
        <dbReference type="SAM" id="Phobius"/>
    </source>
</evidence>
<proteinExistence type="predicted"/>
<evidence type="ECO:0008006" key="5">
    <source>
        <dbReference type="Google" id="ProtNLM"/>
    </source>
</evidence>
<keyword evidence="2" id="KW-0812">Transmembrane</keyword>
<dbReference type="Proteomes" id="UP000051717">
    <property type="component" value="Unassembled WGS sequence"/>
</dbReference>
<protein>
    <recommendedName>
        <fullName evidence="5">Type 4 fimbrial biogenesis protein PilX N-terminal domain-containing protein</fullName>
    </recommendedName>
</protein>
<sequence>MLVVSPNRRCRKGEQGAALIITVLIAFIVFLLVASWLITTTRRLRLISLERDRLQAFYTAEAGINKALWYLKGNGDRNASWRTQDEEGEEEPVEDTLFVGRADVARLSVQDRGAFLGITSRGRARWATKEVSVTMGTELSGVFGPAVTVASQTALVLDAGTEIVGNFQARVPPVEMGGRIEGKKRIDGNVALPPFDSSSLTSTAEKFRAMLGDASLADEELFSPQIFDERNLPDFAGGKTIYVNDLVLIEGGEPDAPLIIKGPGTIISINEIQVSGTVRLLDQVTLVAQDEVRLLESAELYDGMIYAGRKIGIREESQFRGQALTPGKIVVGEEATVHSPSVLFAGGGGDGQREGRIVVDGDAIVTASLLAMQASSGGGMFQGSQARGGAGRGTSWAASRGGQPGTSRQAEEEEATIYIGEDALVRGLVYTPASAEIRGTVRGAVAIGEFYSKALSSTPGHPMASTNRVVGATIDRGGLPADFVAPFGFAGSQTLRLVSWIEL</sequence>
<reference evidence="3 4" key="1">
    <citation type="journal article" date="2015" name="Microbiome">
        <title>Genomic resolution of linkages in carbon, nitrogen, and sulfur cycling among widespread estuary sediment bacteria.</title>
        <authorList>
            <person name="Baker B.J."/>
            <person name="Lazar C.S."/>
            <person name="Teske A.P."/>
            <person name="Dick G.J."/>
        </authorList>
    </citation>
    <scope>NUCLEOTIDE SEQUENCE [LARGE SCALE GENOMIC DNA]</scope>
    <source>
        <strain evidence="3">SM23_40</strain>
    </source>
</reference>
<evidence type="ECO:0000256" key="1">
    <source>
        <dbReference type="SAM" id="MobiDB-lite"/>
    </source>
</evidence>
<keyword evidence="2" id="KW-1133">Transmembrane helix</keyword>